<reference evidence="8" key="3">
    <citation type="submission" date="2025-09" db="UniProtKB">
        <authorList>
            <consortium name="Ensembl"/>
        </authorList>
    </citation>
    <scope>IDENTIFICATION</scope>
</reference>
<dbReference type="PROSITE" id="PS51401">
    <property type="entry name" value="CHORD"/>
    <property type="match status" value="2"/>
</dbReference>
<feature type="domain" description="CHORD" evidence="7">
    <location>
        <begin position="1"/>
        <end position="60"/>
    </location>
</feature>
<proteinExistence type="predicted"/>
<keyword evidence="1" id="KW-0479">Metal-binding</keyword>
<evidence type="ECO:0000313" key="9">
    <source>
        <dbReference type="Proteomes" id="UP000694402"/>
    </source>
</evidence>
<dbReference type="PANTHER" id="PTHR46983:SF4">
    <property type="entry name" value="CYSTEINE AND HISTIDINE-RICH DOMAIN-CONTAINING PROTEIN 1"/>
    <property type="match status" value="1"/>
</dbReference>
<evidence type="ECO:0000256" key="5">
    <source>
        <dbReference type="ARBA" id="ARBA00034558"/>
    </source>
</evidence>
<dbReference type="Pfam" id="PF04968">
    <property type="entry name" value="CHORD"/>
    <property type="match status" value="2"/>
</dbReference>
<reference evidence="9" key="1">
    <citation type="journal article" date="2018" name="PLoS ONE">
        <title>Chinook salmon (Oncorhynchus tshawytscha) genome and transcriptome.</title>
        <authorList>
            <person name="Christensen K.A."/>
            <person name="Leong J.S."/>
            <person name="Sakhrani D."/>
            <person name="Biagi C.A."/>
            <person name="Minkley D.R."/>
            <person name="Withler R.E."/>
            <person name="Rondeau E.B."/>
            <person name="Koop B.F."/>
            <person name="Devlin R.H."/>
        </authorList>
    </citation>
    <scope>NUCLEOTIDE SEQUENCE [LARGE SCALE GENOMIC DNA]</scope>
</reference>
<dbReference type="AlphaFoldDB" id="A0AAZ3Q7E2"/>
<evidence type="ECO:0000256" key="6">
    <source>
        <dbReference type="SAM" id="MobiDB-lite"/>
    </source>
</evidence>
<dbReference type="Pfam" id="PF04969">
    <property type="entry name" value="CS"/>
    <property type="match status" value="1"/>
</dbReference>
<evidence type="ECO:0000256" key="4">
    <source>
        <dbReference type="ARBA" id="ARBA00034547"/>
    </source>
</evidence>
<accession>A0AAZ3Q7E2</accession>
<keyword evidence="9" id="KW-1185">Reference proteome</keyword>
<dbReference type="InterPro" id="IPR007051">
    <property type="entry name" value="CHORD_dom"/>
</dbReference>
<feature type="compositionally biased region" description="Acidic residues" evidence="6">
    <location>
        <begin position="303"/>
        <end position="318"/>
    </location>
</feature>
<evidence type="ECO:0000259" key="7">
    <source>
        <dbReference type="PROSITE" id="PS51401"/>
    </source>
</evidence>
<dbReference type="GO" id="GO:0046872">
    <property type="term" value="F:metal ion binding"/>
    <property type="evidence" value="ECO:0007669"/>
    <property type="project" value="UniProtKB-KW"/>
</dbReference>
<feature type="compositionally biased region" description="Basic and acidic residues" evidence="6">
    <location>
        <begin position="60"/>
        <end position="84"/>
    </location>
</feature>
<keyword evidence="2" id="KW-0677">Repeat</keyword>
<dbReference type="Ensembl" id="ENSOTST00005142318.1">
    <property type="protein sequence ID" value="ENSOTSP00005123914.1"/>
    <property type="gene ID" value="ENSOTSG00005067734.1"/>
</dbReference>
<name>A0AAZ3Q7E2_ONCTS</name>
<gene>
    <name evidence="8" type="primary">CHORDC1</name>
</gene>
<evidence type="ECO:0000256" key="2">
    <source>
        <dbReference type="ARBA" id="ARBA00022737"/>
    </source>
</evidence>
<sequence>MSPSSMWPISSTQTRNCYACTHHPGVPVFHDALKGWSCCKRRTTDFSDFLSIAGCTKGPHNQEKPPEPVKPDVTSSEDKERAEDLKPKFSEFTISAPKPLESIRRPSPDEPVVRLQQKISPSLRQALEKLKLSEDNLTEKTNEDDDVVKVGTLCKNGGCARSFEGPASNDQLCLFHAGVPIFHEGMKYWSCCKKKTSDFNTFLSQEGCSRGNHLWRKNDTGKTVVPCRFDWHQTGSQVIISIYAKNSLPAVSYVEGNSCTVIDVSKSVVNMMAAKIEVAMRKSEPMTWARLDLPPPAPPKEEDKEEEESDSEDDEELD</sequence>
<organism evidence="8 9">
    <name type="scientific">Oncorhynchus tshawytscha</name>
    <name type="common">Chinook salmon</name>
    <name type="synonym">Salmo tshawytscha</name>
    <dbReference type="NCBI Taxonomy" id="74940"/>
    <lineage>
        <taxon>Eukaryota</taxon>
        <taxon>Metazoa</taxon>
        <taxon>Chordata</taxon>
        <taxon>Craniata</taxon>
        <taxon>Vertebrata</taxon>
        <taxon>Euteleostomi</taxon>
        <taxon>Actinopterygii</taxon>
        <taxon>Neopterygii</taxon>
        <taxon>Teleostei</taxon>
        <taxon>Protacanthopterygii</taxon>
        <taxon>Salmoniformes</taxon>
        <taxon>Salmonidae</taxon>
        <taxon>Salmoninae</taxon>
        <taxon>Oncorhynchus</taxon>
    </lineage>
</organism>
<evidence type="ECO:0000256" key="1">
    <source>
        <dbReference type="ARBA" id="ARBA00022723"/>
    </source>
</evidence>
<feature type="region of interest" description="Disordered" evidence="6">
    <location>
        <begin position="285"/>
        <end position="318"/>
    </location>
</feature>
<evidence type="ECO:0000313" key="8">
    <source>
        <dbReference type="Ensembl" id="ENSOTSP00005123914.1"/>
    </source>
</evidence>
<dbReference type="PANTHER" id="PTHR46983">
    <property type="entry name" value="CYSTEINE AND HISTIDINE-RICH DOMAIN-CONTAINING PROTEIN 1"/>
    <property type="match status" value="1"/>
</dbReference>
<reference evidence="8" key="2">
    <citation type="submission" date="2025-08" db="UniProtKB">
        <authorList>
            <consortium name="Ensembl"/>
        </authorList>
    </citation>
    <scope>IDENTIFICATION</scope>
</reference>
<dbReference type="InterPro" id="IPR039790">
    <property type="entry name" value="CHRD1"/>
</dbReference>
<dbReference type="InterPro" id="IPR007052">
    <property type="entry name" value="CS_dom"/>
</dbReference>
<dbReference type="Gene3D" id="4.10.1130.20">
    <property type="match status" value="2"/>
</dbReference>
<keyword evidence="3" id="KW-0862">Zinc</keyword>
<protein>
    <recommendedName>
        <fullName evidence="4">Cysteine and histidine-rich domain-containing protein 1</fullName>
    </recommendedName>
    <alternativeName>
        <fullName evidence="5">CHORD domain-containing protein 1</fullName>
    </alternativeName>
</protein>
<dbReference type="GeneTree" id="ENSGT00940000154174"/>
<dbReference type="Proteomes" id="UP000694402">
    <property type="component" value="Unassembled WGS sequence"/>
</dbReference>
<evidence type="ECO:0000256" key="3">
    <source>
        <dbReference type="ARBA" id="ARBA00022833"/>
    </source>
</evidence>
<dbReference type="InterPro" id="IPR008978">
    <property type="entry name" value="HSP20-like_chaperone"/>
</dbReference>
<feature type="domain" description="CHORD" evidence="7">
    <location>
        <begin position="154"/>
        <end position="213"/>
    </location>
</feature>
<feature type="region of interest" description="Disordered" evidence="6">
    <location>
        <begin position="56"/>
        <end position="84"/>
    </location>
</feature>
<dbReference type="SUPFAM" id="SSF49764">
    <property type="entry name" value="HSP20-like chaperones"/>
    <property type="match status" value="1"/>
</dbReference>